<gene>
    <name evidence="2" type="ORF">BECKSD772E_GA0070983_10255</name>
    <name evidence="1" type="ORF">BECKSD772F_GA0070984_10276</name>
</gene>
<proteinExistence type="predicted"/>
<organism evidence="1">
    <name type="scientific">Candidatus Kentrum sp. SD</name>
    <dbReference type="NCBI Taxonomy" id="2126332"/>
    <lineage>
        <taxon>Bacteria</taxon>
        <taxon>Pseudomonadati</taxon>
        <taxon>Pseudomonadota</taxon>
        <taxon>Gammaproteobacteria</taxon>
        <taxon>Candidatus Kentrum</taxon>
    </lineage>
</organism>
<evidence type="ECO:0000313" key="1">
    <source>
        <dbReference type="EMBL" id="VFK38725.1"/>
    </source>
</evidence>
<reference evidence="1" key="1">
    <citation type="submission" date="2019-02" db="EMBL/GenBank/DDBJ databases">
        <authorList>
            <person name="Gruber-Vodicka R. H."/>
            <person name="Seah K. B. B."/>
        </authorList>
    </citation>
    <scope>NUCLEOTIDE SEQUENCE</scope>
    <source>
        <strain evidence="2">BECK_S1320</strain>
        <strain evidence="1">BECK_S1321</strain>
    </source>
</reference>
<dbReference type="EMBL" id="CAADFR010000027">
    <property type="protein sequence ID" value="VFK38725.1"/>
    <property type="molecule type" value="Genomic_DNA"/>
</dbReference>
<dbReference type="AlphaFoldDB" id="A0A450YB49"/>
<protein>
    <submittedName>
        <fullName evidence="1">Uncharacterized protein</fullName>
    </submittedName>
</protein>
<sequence length="50" mass="5937">MLIGNDIEHKSERFAFGYVLYWLARSNRFQTGCSLRGHRFFQNLCFSDTC</sequence>
<accession>A0A450YB49</accession>
<evidence type="ECO:0000313" key="2">
    <source>
        <dbReference type="EMBL" id="VFK43391.1"/>
    </source>
</evidence>
<dbReference type="EMBL" id="CAADFU010000025">
    <property type="protein sequence ID" value="VFK43391.1"/>
    <property type="molecule type" value="Genomic_DNA"/>
</dbReference>
<name>A0A450YB49_9GAMM</name>